<dbReference type="SUPFAM" id="SSF46785">
    <property type="entry name" value="Winged helix' DNA-binding domain"/>
    <property type="match status" value="1"/>
</dbReference>
<dbReference type="Gene3D" id="3.40.190.290">
    <property type="match status" value="1"/>
</dbReference>
<dbReference type="CDD" id="cd08422">
    <property type="entry name" value="PBP2_CrgA_like"/>
    <property type="match status" value="1"/>
</dbReference>
<keyword evidence="2" id="KW-0805">Transcription regulation</keyword>
<dbReference type="InterPro" id="IPR058163">
    <property type="entry name" value="LysR-type_TF_proteobact-type"/>
</dbReference>
<evidence type="ECO:0000256" key="2">
    <source>
        <dbReference type="ARBA" id="ARBA00023015"/>
    </source>
</evidence>
<sequence>MLNLSDLAIFVEAVGAGSLAGAARRLNIPAMTASRRLAALEADLGVRLVHRTTRTLSLTGEGEALLPHAQMLVEGEQSLRLALRPAADAVSGTLRVTASVPFGRKILTPFIGQLLEQQPGLRVDLILHDGLVDIVSQGIDCAIRIGLLQDSTLIAQALAENPRQLYAAPAYLDRKGRPLTIDQLVDHQCLVQSGTTHWRFGSKEARQPIHGAFSANSVEALHQAALHGMGIALLSDWAAREDLQAGRLEALPMAEGAPEPRKIWAIYPSVRFVPPKVRQFIASLRRHLAAESLTSFSL</sequence>
<dbReference type="PROSITE" id="PS50931">
    <property type="entry name" value="HTH_LYSR"/>
    <property type="match status" value="1"/>
</dbReference>
<dbReference type="PANTHER" id="PTHR30537">
    <property type="entry name" value="HTH-TYPE TRANSCRIPTIONAL REGULATOR"/>
    <property type="match status" value="1"/>
</dbReference>
<keyword evidence="3 6" id="KW-0238">DNA-binding</keyword>
<proteinExistence type="inferred from homology"/>
<evidence type="ECO:0000313" key="6">
    <source>
        <dbReference type="EMBL" id="NIJ17738.1"/>
    </source>
</evidence>
<dbReference type="GO" id="GO:0006351">
    <property type="term" value="P:DNA-templated transcription"/>
    <property type="evidence" value="ECO:0007669"/>
    <property type="project" value="TreeGrafter"/>
</dbReference>
<name>A0A846M934_9SPHN</name>
<reference evidence="6 7" key="1">
    <citation type="submission" date="2020-03" db="EMBL/GenBank/DDBJ databases">
        <title>Genomic Encyclopedia of Type Strains, Phase IV (KMG-IV): sequencing the most valuable type-strain genomes for metagenomic binning, comparative biology and taxonomic classification.</title>
        <authorList>
            <person name="Goeker M."/>
        </authorList>
    </citation>
    <scope>NUCLEOTIDE SEQUENCE [LARGE SCALE GENOMIC DNA]</scope>
    <source>
        <strain evidence="6 7">DSM 21299</strain>
    </source>
</reference>
<evidence type="ECO:0000256" key="1">
    <source>
        <dbReference type="ARBA" id="ARBA00009437"/>
    </source>
</evidence>
<evidence type="ECO:0000256" key="3">
    <source>
        <dbReference type="ARBA" id="ARBA00023125"/>
    </source>
</evidence>
<keyword evidence="7" id="KW-1185">Reference proteome</keyword>
<comment type="caution">
    <text evidence="6">The sequence shown here is derived from an EMBL/GenBank/DDBJ whole genome shotgun (WGS) entry which is preliminary data.</text>
</comment>
<dbReference type="Proteomes" id="UP000576821">
    <property type="component" value="Unassembled WGS sequence"/>
</dbReference>
<dbReference type="RefSeq" id="WP_208404899.1">
    <property type="nucleotide sequence ID" value="NZ_JAASQR010000003.1"/>
</dbReference>
<dbReference type="PANTHER" id="PTHR30537:SF5">
    <property type="entry name" value="HTH-TYPE TRANSCRIPTIONAL ACTIVATOR TTDR-RELATED"/>
    <property type="match status" value="1"/>
</dbReference>
<evidence type="ECO:0000256" key="4">
    <source>
        <dbReference type="ARBA" id="ARBA00023163"/>
    </source>
</evidence>
<dbReference type="InterPro" id="IPR036390">
    <property type="entry name" value="WH_DNA-bd_sf"/>
</dbReference>
<organism evidence="6 7">
    <name type="scientific">Sphingobium vermicomposti</name>
    <dbReference type="NCBI Taxonomy" id="529005"/>
    <lineage>
        <taxon>Bacteria</taxon>
        <taxon>Pseudomonadati</taxon>
        <taxon>Pseudomonadota</taxon>
        <taxon>Alphaproteobacteria</taxon>
        <taxon>Sphingomonadales</taxon>
        <taxon>Sphingomonadaceae</taxon>
        <taxon>Sphingobium</taxon>
    </lineage>
</organism>
<dbReference type="InterPro" id="IPR000847">
    <property type="entry name" value="LysR_HTH_N"/>
</dbReference>
<keyword evidence="4" id="KW-0804">Transcription</keyword>
<dbReference type="Pfam" id="PF03466">
    <property type="entry name" value="LysR_substrate"/>
    <property type="match status" value="1"/>
</dbReference>
<evidence type="ECO:0000313" key="7">
    <source>
        <dbReference type="Proteomes" id="UP000576821"/>
    </source>
</evidence>
<evidence type="ECO:0000259" key="5">
    <source>
        <dbReference type="PROSITE" id="PS50931"/>
    </source>
</evidence>
<dbReference type="AlphaFoldDB" id="A0A846M934"/>
<comment type="similarity">
    <text evidence="1">Belongs to the LysR transcriptional regulatory family.</text>
</comment>
<dbReference type="Pfam" id="PF00126">
    <property type="entry name" value="HTH_1"/>
    <property type="match status" value="1"/>
</dbReference>
<dbReference type="GO" id="GO:0043565">
    <property type="term" value="F:sequence-specific DNA binding"/>
    <property type="evidence" value="ECO:0007669"/>
    <property type="project" value="TreeGrafter"/>
</dbReference>
<accession>A0A846M934</accession>
<dbReference type="InterPro" id="IPR005119">
    <property type="entry name" value="LysR_subst-bd"/>
</dbReference>
<dbReference type="GO" id="GO:0003700">
    <property type="term" value="F:DNA-binding transcription factor activity"/>
    <property type="evidence" value="ECO:0007669"/>
    <property type="project" value="InterPro"/>
</dbReference>
<feature type="domain" description="HTH lysR-type" evidence="5">
    <location>
        <begin position="2"/>
        <end position="59"/>
    </location>
</feature>
<dbReference type="InterPro" id="IPR036388">
    <property type="entry name" value="WH-like_DNA-bd_sf"/>
</dbReference>
<dbReference type="EMBL" id="JAASQR010000003">
    <property type="protein sequence ID" value="NIJ17738.1"/>
    <property type="molecule type" value="Genomic_DNA"/>
</dbReference>
<dbReference type="SUPFAM" id="SSF53850">
    <property type="entry name" value="Periplasmic binding protein-like II"/>
    <property type="match status" value="1"/>
</dbReference>
<gene>
    <name evidence="6" type="ORF">FHS54_002727</name>
</gene>
<dbReference type="Gene3D" id="1.10.10.10">
    <property type="entry name" value="Winged helix-like DNA-binding domain superfamily/Winged helix DNA-binding domain"/>
    <property type="match status" value="1"/>
</dbReference>
<protein>
    <submittedName>
        <fullName evidence="6">DNA-binding transcriptional LysR family regulator</fullName>
    </submittedName>
</protein>